<dbReference type="PRINTS" id="PR00039">
    <property type="entry name" value="HTHLYSR"/>
</dbReference>
<keyword evidence="2" id="KW-0805">Transcription regulation</keyword>
<dbReference type="CDD" id="cd05466">
    <property type="entry name" value="PBP2_LTTR_substrate"/>
    <property type="match status" value="1"/>
</dbReference>
<dbReference type="Pfam" id="PF00126">
    <property type="entry name" value="HTH_1"/>
    <property type="match status" value="1"/>
</dbReference>
<dbReference type="Pfam" id="PF03466">
    <property type="entry name" value="LysR_substrate"/>
    <property type="match status" value="1"/>
</dbReference>
<reference evidence="7 8" key="1">
    <citation type="submission" date="2022-06" db="EMBL/GenBank/DDBJ databases">
        <title>Mycolicibacterium sp. CAU 1645 isolated from seawater.</title>
        <authorList>
            <person name="Kim W."/>
        </authorList>
    </citation>
    <scope>NUCLEOTIDE SEQUENCE [LARGE SCALE GENOMIC DNA]</scope>
    <source>
        <strain evidence="7 8">CAU 1645</strain>
    </source>
</reference>
<evidence type="ECO:0000256" key="5">
    <source>
        <dbReference type="ARBA" id="ARBA00023163"/>
    </source>
</evidence>
<sequence length="302" mass="31988">MFELRHLAALDAIASAGSFGKAATALGYSQSTLSQQVASLEKAVGGKLFDRTGGPRPAQLTPLGRLVLEHGRDLLAAAEAVSDAIDRFQAGSGRVDIGTFQTVTNTLLPRVVRQLRDVHPDCEIKLFEDDAEVPQLEGLDVLFVDGPAPPDVDSTLILRDSLVLLAAAGDLEPGPVDITRLNGAAMVAQPPICDQRRVEAALDAMGVFPQFVFRTADNTAVVSMVNAGLGWAIMPWLAVSTLLPSTVTTHPLTPALEPREIHALSAGTMSPLAVKVVELTQLAARDAARDAPAGMIRLRARR</sequence>
<protein>
    <submittedName>
        <fullName evidence="7">LysR family transcriptional regulator</fullName>
    </submittedName>
</protein>
<dbReference type="InterPro" id="IPR000847">
    <property type="entry name" value="LysR_HTH_N"/>
</dbReference>
<evidence type="ECO:0000313" key="7">
    <source>
        <dbReference type="EMBL" id="MCP9274780.1"/>
    </source>
</evidence>
<comment type="similarity">
    <text evidence="1">Belongs to the LysR transcriptional regulatory family.</text>
</comment>
<keyword evidence="3" id="KW-0238">DNA-binding</keyword>
<accession>A0ABT1M6J3</accession>
<feature type="domain" description="HTH lysR-type" evidence="6">
    <location>
        <begin position="2"/>
        <end position="61"/>
    </location>
</feature>
<dbReference type="PANTHER" id="PTHR30346:SF29">
    <property type="entry name" value="LYSR SUBSTRATE-BINDING"/>
    <property type="match status" value="1"/>
</dbReference>
<organism evidence="7 8">
    <name type="scientific">Mycolicibacterium arenosum</name>
    <dbReference type="NCBI Taxonomy" id="2952157"/>
    <lineage>
        <taxon>Bacteria</taxon>
        <taxon>Bacillati</taxon>
        <taxon>Actinomycetota</taxon>
        <taxon>Actinomycetes</taxon>
        <taxon>Mycobacteriales</taxon>
        <taxon>Mycobacteriaceae</taxon>
        <taxon>Mycolicibacterium</taxon>
    </lineage>
</organism>
<dbReference type="Gene3D" id="3.40.190.10">
    <property type="entry name" value="Periplasmic binding protein-like II"/>
    <property type="match status" value="2"/>
</dbReference>
<dbReference type="Proteomes" id="UP001651690">
    <property type="component" value="Unassembled WGS sequence"/>
</dbReference>
<gene>
    <name evidence="7" type="ORF">NM203_21540</name>
</gene>
<dbReference type="SUPFAM" id="SSF53850">
    <property type="entry name" value="Periplasmic binding protein-like II"/>
    <property type="match status" value="1"/>
</dbReference>
<evidence type="ECO:0000313" key="8">
    <source>
        <dbReference type="Proteomes" id="UP001651690"/>
    </source>
</evidence>
<evidence type="ECO:0000256" key="1">
    <source>
        <dbReference type="ARBA" id="ARBA00009437"/>
    </source>
</evidence>
<dbReference type="RefSeq" id="WP_255062461.1">
    <property type="nucleotide sequence ID" value="NZ_JANDBD010000009.1"/>
</dbReference>
<name>A0ABT1M6J3_9MYCO</name>
<dbReference type="EMBL" id="JANDBD010000009">
    <property type="protein sequence ID" value="MCP9274780.1"/>
    <property type="molecule type" value="Genomic_DNA"/>
</dbReference>
<evidence type="ECO:0000256" key="2">
    <source>
        <dbReference type="ARBA" id="ARBA00023015"/>
    </source>
</evidence>
<keyword evidence="5" id="KW-0804">Transcription</keyword>
<keyword evidence="8" id="KW-1185">Reference proteome</keyword>
<evidence type="ECO:0000259" key="6">
    <source>
        <dbReference type="PROSITE" id="PS50931"/>
    </source>
</evidence>
<dbReference type="Gene3D" id="1.10.10.10">
    <property type="entry name" value="Winged helix-like DNA-binding domain superfamily/Winged helix DNA-binding domain"/>
    <property type="match status" value="1"/>
</dbReference>
<dbReference type="PROSITE" id="PS50931">
    <property type="entry name" value="HTH_LYSR"/>
    <property type="match status" value="1"/>
</dbReference>
<keyword evidence="4" id="KW-0010">Activator</keyword>
<evidence type="ECO:0000256" key="3">
    <source>
        <dbReference type="ARBA" id="ARBA00023125"/>
    </source>
</evidence>
<comment type="caution">
    <text evidence="7">The sequence shown here is derived from an EMBL/GenBank/DDBJ whole genome shotgun (WGS) entry which is preliminary data.</text>
</comment>
<evidence type="ECO:0000256" key="4">
    <source>
        <dbReference type="ARBA" id="ARBA00023159"/>
    </source>
</evidence>
<dbReference type="PANTHER" id="PTHR30346">
    <property type="entry name" value="TRANSCRIPTIONAL DUAL REGULATOR HCAR-RELATED"/>
    <property type="match status" value="1"/>
</dbReference>
<proteinExistence type="inferred from homology"/>
<dbReference type="InterPro" id="IPR036388">
    <property type="entry name" value="WH-like_DNA-bd_sf"/>
</dbReference>
<dbReference type="InterPro" id="IPR036390">
    <property type="entry name" value="WH_DNA-bd_sf"/>
</dbReference>
<dbReference type="SUPFAM" id="SSF46785">
    <property type="entry name" value="Winged helix' DNA-binding domain"/>
    <property type="match status" value="1"/>
</dbReference>
<dbReference type="InterPro" id="IPR005119">
    <property type="entry name" value="LysR_subst-bd"/>
</dbReference>